<keyword evidence="9" id="KW-0411">Iron-sulfur</keyword>
<evidence type="ECO:0000313" key="12">
    <source>
        <dbReference type="EMBL" id="MDR6289416.1"/>
    </source>
</evidence>
<proteinExistence type="inferred from homology"/>
<comment type="cofactor">
    <cofactor evidence="1">
        <name>pyridoxal 5'-phosphate</name>
        <dbReference type="ChEBI" id="CHEBI:597326"/>
    </cofactor>
</comment>
<comment type="catalytic activity">
    <reaction evidence="10">
        <text>(sulfur carrier)-H + L-cysteine = (sulfur carrier)-SH + L-alanine</text>
        <dbReference type="Rhea" id="RHEA:43892"/>
        <dbReference type="Rhea" id="RHEA-COMP:14737"/>
        <dbReference type="Rhea" id="RHEA-COMP:14739"/>
        <dbReference type="ChEBI" id="CHEBI:29917"/>
        <dbReference type="ChEBI" id="CHEBI:35235"/>
        <dbReference type="ChEBI" id="CHEBI:57972"/>
        <dbReference type="ChEBI" id="CHEBI:64428"/>
        <dbReference type="EC" id="2.8.1.7"/>
    </reaction>
</comment>
<dbReference type="Pfam" id="PF00266">
    <property type="entry name" value="Aminotran_5"/>
    <property type="match status" value="1"/>
</dbReference>
<protein>
    <recommendedName>
        <fullName evidence="4">Cysteine desulfurase</fullName>
    </recommendedName>
</protein>
<evidence type="ECO:0000256" key="9">
    <source>
        <dbReference type="ARBA" id="ARBA00023014"/>
    </source>
</evidence>
<dbReference type="GO" id="GO:0031071">
    <property type="term" value="F:cysteine desulfurase activity"/>
    <property type="evidence" value="ECO:0007669"/>
    <property type="project" value="UniProtKB-EC"/>
</dbReference>
<evidence type="ECO:0000256" key="7">
    <source>
        <dbReference type="ARBA" id="ARBA00022898"/>
    </source>
</evidence>
<dbReference type="EMBL" id="JAVDPW010000003">
    <property type="protein sequence ID" value="MDR6289416.1"/>
    <property type="molecule type" value="Genomic_DNA"/>
</dbReference>
<keyword evidence="5 12" id="KW-0808">Transferase</keyword>
<evidence type="ECO:0000313" key="13">
    <source>
        <dbReference type="Proteomes" id="UP001262410"/>
    </source>
</evidence>
<accession>A0ABU1JLB9</accession>
<organism evidence="12 13">
    <name type="scientific">Inquilinus ginsengisoli</name>
    <dbReference type="NCBI Taxonomy" id="363840"/>
    <lineage>
        <taxon>Bacteria</taxon>
        <taxon>Pseudomonadati</taxon>
        <taxon>Pseudomonadota</taxon>
        <taxon>Alphaproteobacteria</taxon>
        <taxon>Rhodospirillales</taxon>
        <taxon>Rhodospirillaceae</taxon>
        <taxon>Inquilinus</taxon>
    </lineage>
</organism>
<dbReference type="InterPro" id="IPR015421">
    <property type="entry name" value="PyrdxlP-dep_Trfase_major"/>
</dbReference>
<dbReference type="PANTHER" id="PTHR11601:SF34">
    <property type="entry name" value="CYSTEINE DESULFURASE"/>
    <property type="match status" value="1"/>
</dbReference>
<keyword evidence="7" id="KW-0663">Pyridoxal phosphate</keyword>
<evidence type="ECO:0000256" key="10">
    <source>
        <dbReference type="ARBA" id="ARBA00050776"/>
    </source>
</evidence>
<evidence type="ECO:0000256" key="8">
    <source>
        <dbReference type="ARBA" id="ARBA00023004"/>
    </source>
</evidence>
<keyword evidence="13" id="KW-1185">Reference proteome</keyword>
<evidence type="ECO:0000256" key="3">
    <source>
        <dbReference type="ARBA" id="ARBA00006490"/>
    </source>
</evidence>
<evidence type="ECO:0000256" key="2">
    <source>
        <dbReference type="ARBA" id="ARBA00003120"/>
    </source>
</evidence>
<dbReference type="RefSeq" id="WP_309793707.1">
    <property type="nucleotide sequence ID" value="NZ_JAVDPW010000003.1"/>
</dbReference>
<reference evidence="12 13" key="1">
    <citation type="submission" date="2023-07" db="EMBL/GenBank/DDBJ databases">
        <title>Sorghum-associated microbial communities from plants grown in Nebraska, USA.</title>
        <authorList>
            <person name="Schachtman D."/>
        </authorList>
    </citation>
    <scope>NUCLEOTIDE SEQUENCE [LARGE SCALE GENOMIC DNA]</scope>
    <source>
        <strain evidence="12 13">584</strain>
    </source>
</reference>
<dbReference type="InterPro" id="IPR000192">
    <property type="entry name" value="Aminotrans_V_dom"/>
</dbReference>
<dbReference type="Proteomes" id="UP001262410">
    <property type="component" value="Unassembled WGS sequence"/>
</dbReference>
<comment type="function">
    <text evidence="2">Catalyzes the removal of elemental sulfur atoms from cysteine to produce alanine. Seems to participate in the biosynthesis of the nitrogenase metalloclusters by providing the inorganic sulfur required for the Fe-S core formation.</text>
</comment>
<dbReference type="InterPro" id="IPR015424">
    <property type="entry name" value="PyrdxlP-dep_Trfase"/>
</dbReference>
<evidence type="ECO:0000259" key="11">
    <source>
        <dbReference type="Pfam" id="PF00266"/>
    </source>
</evidence>
<keyword evidence="6" id="KW-0479">Metal-binding</keyword>
<comment type="caution">
    <text evidence="12">The sequence shown here is derived from an EMBL/GenBank/DDBJ whole genome shotgun (WGS) entry which is preliminary data.</text>
</comment>
<sequence>MAGADVMTAPLYLDHLASTPLDPEVLAAILPWLAPAAVGNPHAARHQPGWRAAEAIDAARAEVAALVGARPGEILFTGGATEANNLALLGGAPAGWPVIASAIEHPSVLACLPELAAQGHPTEILPVGRDGTADLDALKRLLAGRPALVSLMAANNEIGTLQPLEAAAQLCRDAGALLHSDAVQILSTGAVDVRALDLAFLSLSGHKLYGPMGIGALFVREGTAMRPRLLGGGQQEDRRAGTLPTALCVGLGAACRIARRRRTADATRLLALRERLFRALRQGLPDLRRNGSAAHGLPGCLNVTVPGLDAADLLLDLPELALSTGSACSTGSPEPSHVLRAIGLSPEDSYGSLRLGLGRGTTEDDVDRAAARLVAAITARGPR</sequence>
<dbReference type="InterPro" id="IPR016454">
    <property type="entry name" value="Cysteine_dSase"/>
</dbReference>
<comment type="similarity">
    <text evidence="3">Belongs to the class-V pyridoxal-phosphate-dependent aminotransferase family. NifS/IscS subfamily.</text>
</comment>
<gene>
    <name evidence="12" type="ORF">E9232_001931</name>
</gene>
<evidence type="ECO:0000256" key="4">
    <source>
        <dbReference type="ARBA" id="ARBA00013558"/>
    </source>
</evidence>
<dbReference type="Gene3D" id="3.90.1150.10">
    <property type="entry name" value="Aspartate Aminotransferase, domain 1"/>
    <property type="match status" value="1"/>
</dbReference>
<dbReference type="PIRSF" id="PIRSF005572">
    <property type="entry name" value="NifS"/>
    <property type="match status" value="1"/>
</dbReference>
<evidence type="ECO:0000256" key="6">
    <source>
        <dbReference type="ARBA" id="ARBA00022723"/>
    </source>
</evidence>
<feature type="domain" description="Aminotransferase class V" evidence="11">
    <location>
        <begin position="12"/>
        <end position="368"/>
    </location>
</feature>
<evidence type="ECO:0000256" key="1">
    <source>
        <dbReference type="ARBA" id="ARBA00001933"/>
    </source>
</evidence>
<dbReference type="PANTHER" id="PTHR11601">
    <property type="entry name" value="CYSTEINE DESULFURYLASE FAMILY MEMBER"/>
    <property type="match status" value="1"/>
</dbReference>
<dbReference type="SUPFAM" id="SSF53383">
    <property type="entry name" value="PLP-dependent transferases"/>
    <property type="match status" value="1"/>
</dbReference>
<keyword evidence="8" id="KW-0408">Iron</keyword>
<evidence type="ECO:0000256" key="5">
    <source>
        <dbReference type="ARBA" id="ARBA00022679"/>
    </source>
</evidence>
<dbReference type="Gene3D" id="3.40.640.10">
    <property type="entry name" value="Type I PLP-dependent aspartate aminotransferase-like (Major domain)"/>
    <property type="match status" value="1"/>
</dbReference>
<dbReference type="InterPro" id="IPR015422">
    <property type="entry name" value="PyrdxlP-dep_Trfase_small"/>
</dbReference>
<name>A0ABU1JLB9_9PROT</name>